<name>A0ABQ3DBH3_9ACTN</name>
<dbReference type="EMBL" id="BMVN01000063">
    <property type="protein sequence ID" value="GHA67942.1"/>
    <property type="molecule type" value="Genomic_DNA"/>
</dbReference>
<protein>
    <submittedName>
        <fullName evidence="1">Uncharacterized protein</fullName>
    </submittedName>
</protein>
<organism evidence="1 2">
    <name type="scientific">Streptomyces canarius</name>
    <dbReference type="NCBI Taxonomy" id="285453"/>
    <lineage>
        <taxon>Bacteria</taxon>
        <taxon>Bacillati</taxon>
        <taxon>Actinomycetota</taxon>
        <taxon>Actinomycetes</taxon>
        <taxon>Kitasatosporales</taxon>
        <taxon>Streptomycetaceae</taxon>
        <taxon>Streptomyces</taxon>
    </lineage>
</organism>
<evidence type="ECO:0000313" key="1">
    <source>
        <dbReference type="EMBL" id="GHA67942.1"/>
    </source>
</evidence>
<comment type="caution">
    <text evidence="1">The sequence shown here is derived from an EMBL/GenBank/DDBJ whole genome shotgun (WGS) entry which is preliminary data.</text>
</comment>
<evidence type="ECO:0000313" key="2">
    <source>
        <dbReference type="Proteomes" id="UP000653644"/>
    </source>
</evidence>
<accession>A0ABQ3DBH3</accession>
<keyword evidence="2" id="KW-1185">Reference proteome</keyword>
<dbReference type="Proteomes" id="UP000653644">
    <property type="component" value="Unassembled WGS sequence"/>
</dbReference>
<sequence length="97" mass="11171">MDAGCPNLRVWPTADVLAILRFLAGDEVGFDVGLREVQGQERLDVFCGFRRRGSDTAEHSATQRWLLLLLLDKRQQVQRPSWLAQVPPAMWLWWDGH</sequence>
<dbReference type="RefSeq" id="WP_189894561.1">
    <property type="nucleotide sequence ID" value="NZ_BMVN01000063.1"/>
</dbReference>
<reference evidence="2" key="1">
    <citation type="journal article" date="2019" name="Int. J. Syst. Evol. Microbiol.">
        <title>The Global Catalogue of Microorganisms (GCM) 10K type strain sequencing project: providing services to taxonomists for standard genome sequencing and annotation.</title>
        <authorList>
            <consortium name="The Broad Institute Genomics Platform"/>
            <consortium name="The Broad Institute Genome Sequencing Center for Infectious Disease"/>
            <person name="Wu L."/>
            <person name="Ma J."/>
        </authorList>
    </citation>
    <scope>NUCLEOTIDE SEQUENCE [LARGE SCALE GENOMIC DNA]</scope>
    <source>
        <strain evidence="2">JCM 4733</strain>
    </source>
</reference>
<proteinExistence type="predicted"/>
<gene>
    <name evidence="1" type="ORF">GCM10010345_84580</name>
</gene>